<dbReference type="AlphaFoldDB" id="A0A2S5R8L1"/>
<dbReference type="EMBL" id="PHHC01000084">
    <property type="protein sequence ID" value="PPE03679.1"/>
    <property type="molecule type" value="Genomic_DNA"/>
</dbReference>
<dbReference type="Proteomes" id="UP000239425">
    <property type="component" value="Unassembled WGS sequence"/>
</dbReference>
<name>A0A2S5R8L1_9PROT</name>
<sequence>MNKSNALTVILKILDWLDSKGSILTIDAMRCQNKIADKIMGIQLCTLLQLTKAQVSR</sequence>
<evidence type="ECO:0008006" key="3">
    <source>
        <dbReference type="Google" id="ProtNLM"/>
    </source>
</evidence>
<accession>A0A2S5R8L1</accession>
<proteinExistence type="predicted"/>
<organism evidence="1 2">
    <name type="scientific">Holospora curviuscula</name>
    <dbReference type="NCBI Taxonomy" id="1082868"/>
    <lineage>
        <taxon>Bacteria</taxon>
        <taxon>Pseudomonadati</taxon>
        <taxon>Pseudomonadota</taxon>
        <taxon>Alphaproteobacteria</taxon>
        <taxon>Holosporales</taxon>
        <taxon>Holosporaceae</taxon>
        <taxon>Holospora</taxon>
    </lineage>
</organism>
<reference evidence="1 2" key="1">
    <citation type="submission" date="2017-11" db="EMBL/GenBank/DDBJ databases">
        <title>Comparative genomic analysis of Holospora spp., intranuclear symbionts of paramecia.</title>
        <authorList>
            <person name="Garushyants S.K."/>
            <person name="Beliavskaya A."/>
            <person name="Malko D.B."/>
            <person name="Logacheva M.D."/>
            <person name="Rautian M.S."/>
            <person name="Gelfand M.S."/>
        </authorList>
    </citation>
    <scope>NUCLEOTIDE SEQUENCE [LARGE SCALE GENOMIC DNA]</scope>
    <source>
        <strain evidence="2">02AZ16</strain>
    </source>
</reference>
<protein>
    <recommendedName>
        <fullName evidence="3">Transposase IS4-like domain-containing protein</fullName>
    </recommendedName>
</protein>
<evidence type="ECO:0000313" key="2">
    <source>
        <dbReference type="Proteomes" id="UP000239425"/>
    </source>
</evidence>
<gene>
    <name evidence="1" type="ORF">HCUR_00909</name>
</gene>
<comment type="caution">
    <text evidence="1">The sequence shown here is derived from an EMBL/GenBank/DDBJ whole genome shotgun (WGS) entry which is preliminary data.</text>
</comment>
<evidence type="ECO:0000313" key="1">
    <source>
        <dbReference type="EMBL" id="PPE03679.1"/>
    </source>
</evidence>
<keyword evidence="2" id="KW-1185">Reference proteome</keyword>